<dbReference type="SUPFAM" id="SSF101898">
    <property type="entry name" value="NHL repeat"/>
    <property type="match status" value="1"/>
</dbReference>
<sequence>MSRTTTLPAALGVIALAGACLTAAGPVSASAARAEAPVTTAAGLFSPLSVAVAPNGTRYFSENFAGVLKRQKPGTKPRVVYRAKPGVEVGAVSERRGKVRFALSKDQKLAQLMELGRNGKARKVADLGAYETKRNPDRGITYGFRGIDAECAAQFPEGPPASYRGIVESHPYATAQAAGGTTYVADAAANAVLAVGKSGRIRTVAVLPPAPLKVSAEFAEMAKMPACAVGRTYHFESVPTDVEVGPGGILYVSTLPGGPEDGSLGAAASVYKVNPRTGKVGKVAGGLVSATGLAVSPSGNVFVAELFGGRIVRIPAGASKGYTFAQVSMPGDVEWTRRGIFATTNVLTGLSGQPGDVPKGSLVRFPFSRG</sequence>
<proteinExistence type="predicted"/>
<dbReference type="OrthoDB" id="928769at2"/>
<keyword evidence="3" id="KW-1185">Reference proteome</keyword>
<dbReference type="AlphaFoldDB" id="A0A3N0CK78"/>
<dbReference type="RefSeq" id="WP_123227068.1">
    <property type="nucleotide sequence ID" value="NZ_RJSE01000006.1"/>
</dbReference>
<evidence type="ECO:0000313" key="3">
    <source>
        <dbReference type="Proteomes" id="UP000267128"/>
    </source>
</evidence>
<evidence type="ECO:0000313" key="2">
    <source>
        <dbReference type="EMBL" id="RNL63681.1"/>
    </source>
</evidence>
<dbReference type="Proteomes" id="UP000267128">
    <property type="component" value="Unassembled WGS sequence"/>
</dbReference>
<comment type="caution">
    <text evidence="2">The sequence shown here is derived from an EMBL/GenBank/DDBJ whole genome shotgun (WGS) entry which is preliminary data.</text>
</comment>
<protein>
    <submittedName>
        <fullName evidence="2">ScyD/ScyE family protein</fullName>
    </submittedName>
</protein>
<dbReference type="InterPro" id="IPR011042">
    <property type="entry name" value="6-blade_b-propeller_TolB-like"/>
</dbReference>
<evidence type="ECO:0000256" key="1">
    <source>
        <dbReference type="SAM" id="SignalP"/>
    </source>
</evidence>
<gene>
    <name evidence="2" type="ORF">EFK50_08040</name>
</gene>
<dbReference type="InterPro" id="IPR048031">
    <property type="entry name" value="ScyD/ScyE-like"/>
</dbReference>
<dbReference type="NCBIfam" id="NF033206">
    <property type="entry name" value="ScyE_fam"/>
    <property type="match status" value="1"/>
</dbReference>
<keyword evidence="1" id="KW-0732">Signal</keyword>
<dbReference type="Gene3D" id="2.120.10.30">
    <property type="entry name" value="TolB, C-terminal domain"/>
    <property type="match status" value="1"/>
</dbReference>
<dbReference type="EMBL" id="RJSE01000006">
    <property type="protein sequence ID" value="RNL63681.1"/>
    <property type="molecule type" value="Genomic_DNA"/>
</dbReference>
<accession>A0A3N0CK78</accession>
<feature type="signal peptide" evidence="1">
    <location>
        <begin position="1"/>
        <end position="31"/>
    </location>
</feature>
<organism evidence="2 3">
    <name type="scientific">Nocardioides marmoriginsengisoli</name>
    <dbReference type="NCBI Taxonomy" id="661483"/>
    <lineage>
        <taxon>Bacteria</taxon>
        <taxon>Bacillati</taxon>
        <taxon>Actinomycetota</taxon>
        <taxon>Actinomycetes</taxon>
        <taxon>Propionibacteriales</taxon>
        <taxon>Nocardioidaceae</taxon>
        <taxon>Nocardioides</taxon>
    </lineage>
</organism>
<name>A0A3N0CK78_9ACTN</name>
<reference evidence="2 3" key="1">
    <citation type="submission" date="2018-11" db="EMBL/GenBank/DDBJ databases">
        <authorList>
            <person name="Li F."/>
        </authorList>
    </citation>
    <scope>NUCLEOTIDE SEQUENCE [LARGE SCALE GENOMIC DNA]</scope>
    <source>
        <strain evidence="2 3">Gsoil 097</strain>
    </source>
</reference>
<feature type="chain" id="PRO_5018168761" evidence="1">
    <location>
        <begin position="32"/>
        <end position="370"/>
    </location>
</feature>
<dbReference type="PROSITE" id="PS51257">
    <property type="entry name" value="PROKAR_LIPOPROTEIN"/>
    <property type="match status" value="1"/>
</dbReference>